<accession>A0A6L2K7G1</accession>
<name>A0A6L2K7G1_TANCI</name>
<dbReference type="EMBL" id="BKCJ010001882">
    <property type="protein sequence ID" value="GEU44702.1"/>
    <property type="molecule type" value="Genomic_DNA"/>
</dbReference>
<comment type="caution">
    <text evidence="1">The sequence shown here is derived from an EMBL/GenBank/DDBJ whole genome shotgun (WGS) entry which is preliminary data.</text>
</comment>
<gene>
    <name evidence="1" type="ORF">Tci_016680</name>
</gene>
<dbReference type="AlphaFoldDB" id="A0A6L2K7G1"/>
<organism evidence="1">
    <name type="scientific">Tanacetum cinerariifolium</name>
    <name type="common">Dalmatian daisy</name>
    <name type="synonym">Chrysanthemum cinerariifolium</name>
    <dbReference type="NCBI Taxonomy" id="118510"/>
    <lineage>
        <taxon>Eukaryota</taxon>
        <taxon>Viridiplantae</taxon>
        <taxon>Streptophyta</taxon>
        <taxon>Embryophyta</taxon>
        <taxon>Tracheophyta</taxon>
        <taxon>Spermatophyta</taxon>
        <taxon>Magnoliopsida</taxon>
        <taxon>eudicotyledons</taxon>
        <taxon>Gunneridae</taxon>
        <taxon>Pentapetalae</taxon>
        <taxon>asterids</taxon>
        <taxon>campanulids</taxon>
        <taxon>Asterales</taxon>
        <taxon>Asteraceae</taxon>
        <taxon>Asteroideae</taxon>
        <taxon>Anthemideae</taxon>
        <taxon>Anthemidinae</taxon>
        <taxon>Tanacetum</taxon>
    </lineage>
</organism>
<protein>
    <submittedName>
        <fullName evidence="1">Uncharacterized protein</fullName>
    </submittedName>
</protein>
<reference evidence="1" key="1">
    <citation type="journal article" date="2019" name="Sci. Rep.">
        <title>Draft genome of Tanacetum cinerariifolium, the natural source of mosquito coil.</title>
        <authorList>
            <person name="Yamashiro T."/>
            <person name="Shiraishi A."/>
            <person name="Satake H."/>
            <person name="Nakayama K."/>
        </authorList>
    </citation>
    <scope>NUCLEOTIDE SEQUENCE</scope>
</reference>
<proteinExistence type="predicted"/>
<sequence>MDDIEKRQERNFIKYKNNSAKQEFSEYYFSTVKSKLEDRSTNFDKNMDERVEGGRVSFWRLRLEHEVDMSMKNRSYGAVGP</sequence>
<evidence type="ECO:0000313" key="1">
    <source>
        <dbReference type="EMBL" id="GEU44702.1"/>
    </source>
</evidence>